<organism evidence="1 2">
    <name type="scientific">Streblomastix strix</name>
    <dbReference type="NCBI Taxonomy" id="222440"/>
    <lineage>
        <taxon>Eukaryota</taxon>
        <taxon>Metamonada</taxon>
        <taxon>Preaxostyla</taxon>
        <taxon>Oxymonadida</taxon>
        <taxon>Streblomastigidae</taxon>
        <taxon>Streblomastix</taxon>
    </lineage>
</organism>
<accession>A0A5J4WDS4</accession>
<proteinExistence type="predicted"/>
<evidence type="ECO:0000313" key="1">
    <source>
        <dbReference type="EMBL" id="KAA6392846.1"/>
    </source>
</evidence>
<protein>
    <submittedName>
        <fullName evidence="1">Uncharacterized protein</fullName>
    </submittedName>
</protein>
<dbReference type="Proteomes" id="UP000324800">
    <property type="component" value="Unassembled WGS sequence"/>
</dbReference>
<dbReference type="EMBL" id="SNRW01002416">
    <property type="protein sequence ID" value="KAA6392846.1"/>
    <property type="molecule type" value="Genomic_DNA"/>
</dbReference>
<evidence type="ECO:0000313" key="2">
    <source>
        <dbReference type="Proteomes" id="UP000324800"/>
    </source>
</evidence>
<gene>
    <name evidence="1" type="ORF">EZS28_011629</name>
</gene>
<dbReference type="AlphaFoldDB" id="A0A5J4WDS4"/>
<reference evidence="1 2" key="1">
    <citation type="submission" date="2019-03" db="EMBL/GenBank/DDBJ databases">
        <title>Single cell metagenomics reveals metabolic interactions within the superorganism composed of flagellate Streblomastix strix and complex community of Bacteroidetes bacteria on its surface.</title>
        <authorList>
            <person name="Treitli S.C."/>
            <person name="Kolisko M."/>
            <person name="Husnik F."/>
            <person name="Keeling P."/>
            <person name="Hampl V."/>
        </authorList>
    </citation>
    <scope>NUCLEOTIDE SEQUENCE [LARGE SCALE GENOMIC DNA]</scope>
    <source>
        <strain evidence="1">ST1C</strain>
    </source>
</reference>
<sequence>MIFDTVTLENEVEFNLKEVIALKRTKELPDDPKFIDKNQHRTISNDEYCLNIGIQFDILLNIQSDKRTGQFREDENIDRCELGTVKLVISKLYKDSYQVVVEEFPTVIASELENVAELINLIPNISPDNY</sequence>
<name>A0A5J4WDS4_9EUKA</name>
<comment type="caution">
    <text evidence="1">The sequence shown here is derived from an EMBL/GenBank/DDBJ whole genome shotgun (WGS) entry which is preliminary data.</text>
</comment>